<dbReference type="Gene3D" id="3.40.33.10">
    <property type="entry name" value="CAP"/>
    <property type="match status" value="1"/>
</dbReference>
<feature type="transmembrane region" description="Helical" evidence="2">
    <location>
        <begin position="12"/>
        <end position="36"/>
    </location>
</feature>
<feature type="region of interest" description="Disordered" evidence="1">
    <location>
        <begin position="47"/>
        <end position="68"/>
    </location>
</feature>
<evidence type="ECO:0000259" key="3">
    <source>
        <dbReference type="Pfam" id="PF00188"/>
    </source>
</evidence>
<protein>
    <submittedName>
        <fullName evidence="5">Uncharacterized protein YkwD</fullName>
    </submittedName>
</protein>
<dbReference type="SUPFAM" id="SSF55797">
    <property type="entry name" value="PR-1-like"/>
    <property type="match status" value="1"/>
</dbReference>
<keyword evidence="2" id="KW-0472">Membrane</keyword>
<dbReference type="InterPro" id="IPR029410">
    <property type="entry name" value="CAP_assoc"/>
</dbReference>
<dbReference type="InterPro" id="IPR035940">
    <property type="entry name" value="CAP_sf"/>
</dbReference>
<feature type="domain" description="SCP" evidence="3">
    <location>
        <begin position="251"/>
        <end position="353"/>
    </location>
</feature>
<dbReference type="PANTHER" id="PTHR31157:SF26">
    <property type="entry name" value="SCP-LIKE EXTRACELLULAR PROTEIN"/>
    <property type="match status" value="1"/>
</dbReference>
<evidence type="ECO:0000313" key="6">
    <source>
        <dbReference type="Proteomes" id="UP001234495"/>
    </source>
</evidence>
<reference evidence="5 6" key="1">
    <citation type="submission" date="2023-07" db="EMBL/GenBank/DDBJ databases">
        <title>Genomic Encyclopedia of Type Strains, Phase IV (KMG-IV): sequencing the most valuable type-strain genomes for metagenomic binning, comparative biology and taxonomic classification.</title>
        <authorList>
            <person name="Goeker M."/>
        </authorList>
    </citation>
    <scope>NUCLEOTIDE SEQUENCE [LARGE SCALE GENOMIC DNA]</scope>
    <source>
        <strain evidence="5 6">DSM 29005</strain>
    </source>
</reference>
<keyword evidence="2" id="KW-0812">Transmembrane</keyword>
<proteinExistence type="predicted"/>
<dbReference type="Pfam" id="PF14504">
    <property type="entry name" value="CAP_assoc_N"/>
    <property type="match status" value="1"/>
</dbReference>
<dbReference type="Proteomes" id="UP001234495">
    <property type="component" value="Unassembled WGS sequence"/>
</dbReference>
<dbReference type="CDD" id="cd05379">
    <property type="entry name" value="CAP_bacterial"/>
    <property type="match status" value="1"/>
</dbReference>
<keyword evidence="2" id="KW-1133">Transmembrane helix</keyword>
<evidence type="ECO:0000259" key="4">
    <source>
        <dbReference type="Pfam" id="PF14504"/>
    </source>
</evidence>
<dbReference type="EMBL" id="JAUSUD010000011">
    <property type="protein sequence ID" value="MDQ0231299.1"/>
    <property type="molecule type" value="Genomic_DNA"/>
</dbReference>
<organism evidence="5 6">
    <name type="scientific">Metabacillus malikii</name>
    <dbReference type="NCBI Taxonomy" id="1504265"/>
    <lineage>
        <taxon>Bacteria</taxon>
        <taxon>Bacillati</taxon>
        <taxon>Bacillota</taxon>
        <taxon>Bacilli</taxon>
        <taxon>Bacillales</taxon>
        <taxon>Bacillaceae</taxon>
        <taxon>Metabacillus</taxon>
    </lineage>
</organism>
<accession>A0ABT9ZGB6</accession>
<evidence type="ECO:0000313" key="5">
    <source>
        <dbReference type="EMBL" id="MDQ0231299.1"/>
    </source>
</evidence>
<dbReference type="Pfam" id="PF00188">
    <property type="entry name" value="CAP"/>
    <property type="match status" value="1"/>
</dbReference>
<gene>
    <name evidence="5" type="ORF">J2S19_002582</name>
</gene>
<feature type="domain" description="CAP-associated" evidence="4">
    <location>
        <begin position="81"/>
        <end position="219"/>
    </location>
</feature>
<dbReference type="PANTHER" id="PTHR31157">
    <property type="entry name" value="SCP DOMAIN-CONTAINING PROTEIN"/>
    <property type="match status" value="1"/>
</dbReference>
<keyword evidence="6" id="KW-1185">Reference proteome</keyword>
<dbReference type="InterPro" id="IPR014044">
    <property type="entry name" value="CAP_dom"/>
</dbReference>
<evidence type="ECO:0000256" key="1">
    <source>
        <dbReference type="SAM" id="MobiDB-lite"/>
    </source>
</evidence>
<name>A0ABT9ZGB6_9BACI</name>
<evidence type="ECO:0000256" key="2">
    <source>
        <dbReference type="SAM" id="Phobius"/>
    </source>
</evidence>
<sequence>MIEKLVLKEGIIIRIILRTIVIFIIIFISYTLFIYFGQYTPSEQHEEEDVKISNEELESDENSDEKANDKLPEEGLLSFMHKSSEEINAILGEPDRIDPSAYDYDWWIYHISDQQYIQIGILNQKVVTVYGIGPEINAKPLKIGQSVQDVFKTVTVTPNLSMEYSGNSYRFEFSEEDMNTRPTVKIGELYVQLYIDKFDGILSSVRIMDAETFIKQRSYEVTYRGELIEPKEINEDKWSNIEVGAEKQILSITNMLRTRHNVPKVEWDEDTSKVAFRHSEDMRLKNYFSHETPDGKTLVDRLSELDIKYEMAGENIAAQYVDAIAASEGWLNSKGHRDTLLNEEFTHLGVGVDGLYYTQNFIKIWKPFSLSE</sequence>
<comment type="caution">
    <text evidence="5">The sequence shown here is derived from an EMBL/GenBank/DDBJ whole genome shotgun (WGS) entry which is preliminary data.</text>
</comment>